<evidence type="ECO:0000256" key="1">
    <source>
        <dbReference type="ARBA" id="ARBA00022670"/>
    </source>
</evidence>
<dbReference type="PROSITE" id="PS50240">
    <property type="entry name" value="TRYPSIN_DOM"/>
    <property type="match status" value="1"/>
</dbReference>
<keyword evidence="3" id="KW-0720">Serine protease</keyword>
<keyword evidence="1" id="KW-0645">Protease</keyword>
<dbReference type="InterPro" id="IPR001254">
    <property type="entry name" value="Trypsin_dom"/>
</dbReference>
<evidence type="ECO:0000313" key="6">
    <source>
        <dbReference type="Proteomes" id="UP000826195"/>
    </source>
</evidence>
<name>A0AAV7IQW4_COTGL</name>
<evidence type="ECO:0000256" key="3">
    <source>
        <dbReference type="ARBA" id="ARBA00022825"/>
    </source>
</evidence>
<dbReference type="Proteomes" id="UP000826195">
    <property type="component" value="Unassembled WGS sequence"/>
</dbReference>
<dbReference type="InterPro" id="IPR009003">
    <property type="entry name" value="Peptidase_S1_PA"/>
</dbReference>
<gene>
    <name evidence="5" type="ORF">KQX54_014936</name>
</gene>
<dbReference type="SUPFAM" id="SSF50494">
    <property type="entry name" value="Trypsin-like serine proteases"/>
    <property type="match status" value="1"/>
</dbReference>
<comment type="caution">
    <text evidence="5">The sequence shown here is derived from an EMBL/GenBank/DDBJ whole genome shotgun (WGS) entry which is preliminary data.</text>
</comment>
<dbReference type="GO" id="GO:0006508">
    <property type="term" value="P:proteolysis"/>
    <property type="evidence" value="ECO:0007669"/>
    <property type="project" value="UniProtKB-KW"/>
</dbReference>
<dbReference type="PANTHER" id="PTHR24264">
    <property type="entry name" value="TRYPSIN-RELATED"/>
    <property type="match status" value="1"/>
</dbReference>
<evidence type="ECO:0000256" key="2">
    <source>
        <dbReference type="ARBA" id="ARBA00022801"/>
    </source>
</evidence>
<proteinExistence type="predicted"/>
<protein>
    <recommendedName>
        <fullName evidence="4">Peptidase S1 domain-containing protein</fullName>
    </recommendedName>
</protein>
<reference evidence="5 6" key="1">
    <citation type="journal article" date="2021" name="J. Hered.">
        <title>A chromosome-level genome assembly of the parasitoid wasp, Cotesia glomerata (Hymenoptera: Braconidae).</title>
        <authorList>
            <person name="Pinto B.J."/>
            <person name="Weis J.J."/>
            <person name="Gamble T."/>
            <person name="Ode P.J."/>
            <person name="Paul R."/>
            <person name="Zaspel J.M."/>
        </authorList>
    </citation>
    <scope>NUCLEOTIDE SEQUENCE [LARGE SCALE GENOMIC DNA]</scope>
    <source>
        <strain evidence="5">CgM1</strain>
    </source>
</reference>
<organism evidence="5 6">
    <name type="scientific">Cotesia glomerata</name>
    <name type="common">Lepidopteran parasitic wasp</name>
    <name type="synonym">Apanteles glomeratus</name>
    <dbReference type="NCBI Taxonomy" id="32391"/>
    <lineage>
        <taxon>Eukaryota</taxon>
        <taxon>Metazoa</taxon>
        <taxon>Ecdysozoa</taxon>
        <taxon>Arthropoda</taxon>
        <taxon>Hexapoda</taxon>
        <taxon>Insecta</taxon>
        <taxon>Pterygota</taxon>
        <taxon>Neoptera</taxon>
        <taxon>Endopterygota</taxon>
        <taxon>Hymenoptera</taxon>
        <taxon>Apocrita</taxon>
        <taxon>Ichneumonoidea</taxon>
        <taxon>Braconidae</taxon>
        <taxon>Microgastrinae</taxon>
        <taxon>Cotesia</taxon>
    </lineage>
</organism>
<dbReference type="InterPro" id="IPR043504">
    <property type="entry name" value="Peptidase_S1_PA_chymotrypsin"/>
</dbReference>
<dbReference type="InterPro" id="IPR050127">
    <property type="entry name" value="Serine_Proteases_S1"/>
</dbReference>
<dbReference type="Gene3D" id="2.40.10.10">
    <property type="entry name" value="Trypsin-like serine proteases"/>
    <property type="match status" value="1"/>
</dbReference>
<evidence type="ECO:0000259" key="4">
    <source>
        <dbReference type="PROSITE" id="PS50240"/>
    </source>
</evidence>
<sequence>MDKIHKKRISEINTYDPSNELMKVKLQTIDNIKCSMAYGKTIAVPNGVSPSMICAGDTLNHWKSDTCKGDSGGPIQIHHNFNDSSLLFDIVGITSFGRSCATETIPGVYIRVSHYIDWIEEVVWLNS</sequence>
<keyword evidence="6" id="KW-1185">Reference proteome</keyword>
<dbReference type="PANTHER" id="PTHR24264:SF54">
    <property type="entry name" value="PEPTIDASE S1 DOMAIN-CONTAINING PROTEIN"/>
    <property type="match status" value="1"/>
</dbReference>
<dbReference type="Pfam" id="PF00089">
    <property type="entry name" value="Trypsin"/>
    <property type="match status" value="1"/>
</dbReference>
<dbReference type="AlphaFoldDB" id="A0AAV7IQW4"/>
<dbReference type="PROSITE" id="PS00135">
    <property type="entry name" value="TRYPSIN_SER"/>
    <property type="match status" value="1"/>
</dbReference>
<feature type="domain" description="Peptidase S1" evidence="4">
    <location>
        <begin position="18"/>
        <end position="124"/>
    </location>
</feature>
<evidence type="ECO:0000313" key="5">
    <source>
        <dbReference type="EMBL" id="KAH0555050.1"/>
    </source>
</evidence>
<accession>A0AAV7IQW4</accession>
<dbReference type="EMBL" id="JAHXZJ010001119">
    <property type="protein sequence ID" value="KAH0555050.1"/>
    <property type="molecule type" value="Genomic_DNA"/>
</dbReference>
<dbReference type="InterPro" id="IPR033116">
    <property type="entry name" value="TRYPSIN_SER"/>
</dbReference>
<dbReference type="GO" id="GO:0004252">
    <property type="term" value="F:serine-type endopeptidase activity"/>
    <property type="evidence" value="ECO:0007669"/>
    <property type="project" value="InterPro"/>
</dbReference>
<keyword evidence="2" id="KW-0378">Hydrolase</keyword>
<dbReference type="GO" id="GO:0005615">
    <property type="term" value="C:extracellular space"/>
    <property type="evidence" value="ECO:0007669"/>
    <property type="project" value="TreeGrafter"/>
</dbReference>